<feature type="domain" description="Glyoxalase-like" evidence="1">
    <location>
        <begin position="4"/>
        <end position="120"/>
    </location>
</feature>
<dbReference type="EMBL" id="JAIEZQ010000001">
    <property type="protein sequence ID" value="MBY9073714.1"/>
    <property type="molecule type" value="Genomic_DNA"/>
</dbReference>
<dbReference type="Gene3D" id="3.10.180.10">
    <property type="entry name" value="2,3-Dihydroxybiphenyl 1,2-Dioxygenase, domain 1"/>
    <property type="match status" value="1"/>
</dbReference>
<accession>A0ABS7RFA4</accession>
<dbReference type="RefSeq" id="WP_221023484.1">
    <property type="nucleotide sequence ID" value="NZ_JAIEZQ010000001.1"/>
</dbReference>
<dbReference type="InterPro" id="IPR029068">
    <property type="entry name" value="Glyas_Bleomycin-R_OHBP_Dase"/>
</dbReference>
<dbReference type="Proteomes" id="UP000754710">
    <property type="component" value="Unassembled WGS sequence"/>
</dbReference>
<reference evidence="2 3" key="1">
    <citation type="submission" date="2021-08" db="EMBL/GenBank/DDBJ databases">
        <title>Nocardioides bacterium WL0053 sp. nov., isolated from the sediment.</title>
        <authorList>
            <person name="Wang L."/>
            <person name="Zhang D."/>
            <person name="Zhang A."/>
        </authorList>
    </citation>
    <scope>NUCLEOTIDE SEQUENCE [LARGE SCALE GENOMIC DNA]</scope>
    <source>
        <strain evidence="2 3">WL0053</strain>
    </source>
</reference>
<organism evidence="2 3">
    <name type="scientific">Nocardioides jiangsuensis</name>
    <dbReference type="NCBI Taxonomy" id="2866161"/>
    <lineage>
        <taxon>Bacteria</taxon>
        <taxon>Bacillati</taxon>
        <taxon>Actinomycetota</taxon>
        <taxon>Actinomycetes</taxon>
        <taxon>Propionibacteriales</taxon>
        <taxon>Nocardioidaceae</taxon>
        <taxon>Nocardioides</taxon>
    </lineage>
</organism>
<gene>
    <name evidence="2" type="ORF">K1X13_02655</name>
</gene>
<evidence type="ECO:0000313" key="2">
    <source>
        <dbReference type="EMBL" id="MBY9073714.1"/>
    </source>
</evidence>
<dbReference type="SUPFAM" id="SSF54593">
    <property type="entry name" value="Glyoxalase/Bleomycin resistance protein/Dihydroxybiphenyl dioxygenase"/>
    <property type="match status" value="1"/>
</dbReference>
<proteinExistence type="predicted"/>
<dbReference type="PANTHER" id="PTHR35908:SF1">
    <property type="entry name" value="CONSERVED PROTEIN"/>
    <property type="match status" value="1"/>
</dbReference>
<dbReference type="Pfam" id="PF18029">
    <property type="entry name" value="Glyoxalase_6"/>
    <property type="match status" value="1"/>
</dbReference>
<keyword evidence="3" id="KW-1185">Reference proteome</keyword>
<evidence type="ECO:0000313" key="3">
    <source>
        <dbReference type="Proteomes" id="UP000754710"/>
    </source>
</evidence>
<comment type="caution">
    <text evidence="2">The sequence shown here is derived from an EMBL/GenBank/DDBJ whole genome shotgun (WGS) entry which is preliminary data.</text>
</comment>
<name>A0ABS7RFA4_9ACTN</name>
<dbReference type="PANTHER" id="PTHR35908">
    <property type="entry name" value="HYPOTHETICAL FUSION PROTEIN"/>
    <property type="match status" value="1"/>
</dbReference>
<dbReference type="InterPro" id="IPR041581">
    <property type="entry name" value="Glyoxalase_6"/>
</dbReference>
<evidence type="ECO:0000259" key="1">
    <source>
        <dbReference type="Pfam" id="PF18029"/>
    </source>
</evidence>
<protein>
    <recommendedName>
        <fullName evidence="1">Glyoxalase-like domain-containing protein</fullName>
    </recommendedName>
</protein>
<sequence length="128" mass="13683">MRVSVVLDCLDARGLVEFWCAALGYVHAASVPGFEVLEPAAGEPPGPVLILQQVTEPKAGKNRMHLDVHPPFGLGVPALVDRLESLGGRRVGEPVTDLLDDIGVWWQPMTDPEGHELDVVADPGHPAP</sequence>